<dbReference type="InterPro" id="IPR000551">
    <property type="entry name" value="MerR-type_HTH_dom"/>
</dbReference>
<evidence type="ECO:0000256" key="4">
    <source>
        <dbReference type="ARBA" id="ARBA00023163"/>
    </source>
</evidence>
<dbReference type="PROSITE" id="PS50937">
    <property type="entry name" value="HTH_MERR_2"/>
    <property type="match status" value="1"/>
</dbReference>
<dbReference type="Pfam" id="PF13411">
    <property type="entry name" value="MerR_1"/>
    <property type="match status" value="1"/>
</dbReference>
<dbReference type="SMART" id="SM00422">
    <property type="entry name" value="HTH_MERR"/>
    <property type="match status" value="1"/>
</dbReference>
<dbReference type="Gene3D" id="1.10.1660.10">
    <property type="match status" value="1"/>
</dbReference>
<keyword evidence="3 7" id="KW-0238">DNA-binding</keyword>
<dbReference type="KEGG" id="npy:NPRO_19300"/>
<proteinExistence type="predicted"/>
<keyword evidence="1" id="KW-0678">Repressor</keyword>
<dbReference type="SUPFAM" id="SSF46955">
    <property type="entry name" value="Putative DNA-binding domain"/>
    <property type="match status" value="1"/>
</dbReference>
<dbReference type="PANTHER" id="PTHR30204">
    <property type="entry name" value="REDOX-CYCLING DRUG-SENSING TRANSCRIPTIONAL ACTIVATOR SOXR"/>
    <property type="match status" value="1"/>
</dbReference>
<gene>
    <name evidence="7" type="ORF">NPRO_19300</name>
</gene>
<keyword evidence="4" id="KW-0804">Transcription</keyword>
<evidence type="ECO:0000256" key="3">
    <source>
        <dbReference type="ARBA" id="ARBA00023125"/>
    </source>
</evidence>
<dbReference type="GO" id="GO:0003677">
    <property type="term" value="F:DNA binding"/>
    <property type="evidence" value="ECO:0007669"/>
    <property type="project" value="UniProtKB-KW"/>
</dbReference>
<name>A0A809RIK7_9BACT</name>
<dbReference type="Gene3D" id="3.40.30.10">
    <property type="entry name" value="Glutaredoxin"/>
    <property type="match status" value="1"/>
</dbReference>
<accession>A0A809RIK7</accession>
<reference evidence="7" key="1">
    <citation type="journal article" name="DNA Res.">
        <title>The physiological potential of anammox bacteria as revealed by their core genome structure.</title>
        <authorList>
            <person name="Okubo T."/>
            <person name="Toyoda A."/>
            <person name="Fukuhara K."/>
            <person name="Uchiyama I."/>
            <person name="Harigaya Y."/>
            <person name="Kuroiwa M."/>
            <person name="Suzuki T."/>
            <person name="Murakami Y."/>
            <person name="Suwa Y."/>
            <person name="Takami H."/>
        </authorList>
    </citation>
    <scope>NUCLEOTIDE SEQUENCE</scope>
    <source>
        <strain evidence="7">317325-2</strain>
    </source>
</reference>
<dbReference type="PANTHER" id="PTHR30204:SF69">
    <property type="entry name" value="MERR-FAMILY TRANSCRIPTIONAL REGULATOR"/>
    <property type="match status" value="1"/>
</dbReference>
<feature type="domain" description="HTH merR-type" evidence="6">
    <location>
        <begin position="1"/>
        <end position="69"/>
    </location>
</feature>
<dbReference type="GO" id="GO:0003700">
    <property type="term" value="F:DNA-binding transcription factor activity"/>
    <property type="evidence" value="ECO:0007669"/>
    <property type="project" value="InterPro"/>
</dbReference>
<feature type="coiled-coil region" evidence="5">
    <location>
        <begin position="81"/>
        <end position="108"/>
    </location>
</feature>
<dbReference type="InterPro" id="IPR012336">
    <property type="entry name" value="Thioredoxin-like_fold"/>
</dbReference>
<evidence type="ECO:0000313" key="7">
    <source>
        <dbReference type="EMBL" id="BBO24335.1"/>
    </source>
</evidence>
<sequence>MKIGELSHRTGISVSAIRFYERQGLLGEPERSESGYRSYGESDVQRVLLIASAKRQRFPLKTIRLCLEVLDGGEEPCKEVAAIVRKRLAQIESEVAEWNRLRMALRQRLQAYESGSLDAENTLCAILEASPIFTKENTMSTIEVFTAGCKNCDVAVSIVREAVSTCGCEVRVLPADGPKATSRGVTLAPCIWKNGERVFCGVPSREEAIALLREA</sequence>
<evidence type="ECO:0000256" key="1">
    <source>
        <dbReference type="ARBA" id="ARBA00022491"/>
    </source>
</evidence>
<dbReference type="InterPro" id="IPR047057">
    <property type="entry name" value="MerR_fam"/>
</dbReference>
<evidence type="ECO:0000256" key="2">
    <source>
        <dbReference type="ARBA" id="ARBA00023015"/>
    </source>
</evidence>
<protein>
    <submittedName>
        <fullName evidence="7">DNA-binding transcriptional regulator, MerR family</fullName>
    </submittedName>
</protein>
<dbReference type="Proteomes" id="UP000662873">
    <property type="component" value="Chromosome"/>
</dbReference>
<evidence type="ECO:0000256" key="5">
    <source>
        <dbReference type="SAM" id="Coils"/>
    </source>
</evidence>
<dbReference type="EMBL" id="AP021858">
    <property type="protein sequence ID" value="BBO24335.1"/>
    <property type="molecule type" value="Genomic_DNA"/>
</dbReference>
<evidence type="ECO:0000259" key="6">
    <source>
        <dbReference type="PROSITE" id="PS50937"/>
    </source>
</evidence>
<dbReference type="PROSITE" id="PS00552">
    <property type="entry name" value="HTH_MERR_1"/>
    <property type="match status" value="1"/>
</dbReference>
<dbReference type="PRINTS" id="PR00040">
    <property type="entry name" value="HTHMERR"/>
</dbReference>
<keyword evidence="5" id="KW-0175">Coiled coil</keyword>
<dbReference type="AlphaFoldDB" id="A0A809RIK7"/>
<keyword evidence="2" id="KW-0805">Transcription regulation</keyword>
<organism evidence="7 8">
    <name type="scientific">Candidatus Nitrosymbiomonas proteolyticus</name>
    <dbReference type="NCBI Taxonomy" id="2608984"/>
    <lineage>
        <taxon>Bacteria</taxon>
        <taxon>Bacillati</taxon>
        <taxon>Armatimonadota</taxon>
        <taxon>Armatimonadota incertae sedis</taxon>
        <taxon>Candidatus Nitrosymbiomonas</taxon>
    </lineage>
</organism>
<evidence type="ECO:0000313" key="8">
    <source>
        <dbReference type="Proteomes" id="UP000662873"/>
    </source>
</evidence>
<dbReference type="Pfam" id="PF13192">
    <property type="entry name" value="Thioredoxin_3"/>
    <property type="match status" value="1"/>
</dbReference>
<dbReference type="InterPro" id="IPR009061">
    <property type="entry name" value="DNA-bd_dom_put_sf"/>
</dbReference>